<accession>A0AAE8SIE2</accession>
<sequence>MEDWAFTNGGVAYNTGNPSRPQSQVIRVRLTANLGLQVAIEPSNGRIDTSLSKLEFSQREINYDEPRRATFEELAI</sequence>
<proteinExistence type="predicted"/>
<dbReference type="AlphaFoldDB" id="A0AAE8SIE2"/>
<organism evidence="1 2">
    <name type="scientific">Fusarium torulosum</name>
    <dbReference type="NCBI Taxonomy" id="33205"/>
    <lineage>
        <taxon>Eukaryota</taxon>
        <taxon>Fungi</taxon>
        <taxon>Dikarya</taxon>
        <taxon>Ascomycota</taxon>
        <taxon>Pezizomycotina</taxon>
        <taxon>Sordariomycetes</taxon>
        <taxon>Hypocreomycetidae</taxon>
        <taxon>Hypocreales</taxon>
        <taxon>Nectriaceae</taxon>
        <taxon>Fusarium</taxon>
    </lineage>
</organism>
<evidence type="ECO:0000313" key="1">
    <source>
        <dbReference type="EMBL" id="SPJ78025.1"/>
    </source>
</evidence>
<keyword evidence="2" id="KW-1185">Reference proteome</keyword>
<reference evidence="1" key="1">
    <citation type="submission" date="2018-03" db="EMBL/GenBank/DDBJ databases">
        <authorList>
            <person name="Guldener U."/>
        </authorList>
    </citation>
    <scope>NUCLEOTIDE SEQUENCE</scope>
</reference>
<comment type="caution">
    <text evidence="1">The sequence shown here is derived from an EMBL/GenBank/DDBJ whole genome shotgun (WGS) entry which is preliminary data.</text>
</comment>
<protein>
    <submittedName>
        <fullName evidence="1">Uncharacterized protein</fullName>
    </submittedName>
</protein>
<dbReference type="Proteomes" id="UP001187734">
    <property type="component" value="Unassembled WGS sequence"/>
</dbReference>
<evidence type="ECO:0000313" key="2">
    <source>
        <dbReference type="Proteomes" id="UP001187734"/>
    </source>
</evidence>
<gene>
    <name evidence="1" type="ORF">FTOL_06414</name>
</gene>
<dbReference type="EMBL" id="ONZP01000212">
    <property type="protein sequence ID" value="SPJ78025.1"/>
    <property type="molecule type" value="Genomic_DNA"/>
</dbReference>
<name>A0AAE8SIE2_9HYPO</name>